<keyword evidence="4" id="KW-1185">Reference proteome</keyword>
<feature type="region of interest" description="Disordered" evidence="1">
    <location>
        <begin position="198"/>
        <end position="222"/>
    </location>
</feature>
<protein>
    <recommendedName>
        <fullName evidence="2">AMP-activated protein kinase glycogen-binding domain-containing protein</fullName>
    </recommendedName>
</protein>
<evidence type="ECO:0000313" key="4">
    <source>
        <dbReference type="Proteomes" id="UP001642406"/>
    </source>
</evidence>
<name>A0ABP0CBL2_9PEZI</name>
<dbReference type="Proteomes" id="UP001642406">
    <property type="component" value="Unassembled WGS sequence"/>
</dbReference>
<dbReference type="CDD" id="cd02859">
    <property type="entry name" value="E_set_AMPKbeta_like_N"/>
    <property type="match status" value="1"/>
</dbReference>
<dbReference type="Gene3D" id="2.60.40.10">
    <property type="entry name" value="Immunoglobulins"/>
    <property type="match status" value="1"/>
</dbReference>
<evidence type="ECO:0000259" key="2">
    <source>
        <dbReference type="Pfam" id="PF16561"/>
    </source>
</evidence>
<proteinExistence type="predicted"/>
<accession>A0ABP0CBL2</accession>
<gene>
    <name evidence="3" type="ORF">SBRCBS47491_007171</name>
</gene>
<comment type="caution">
    <text evidence="3">The sequence shown here is derived from an EMBL/GenBank/DDBJ whole genome shotgun (WGS) entry which is preliminary data.</text>
</comment>
<dbReference type="SUPFAM" id="SSF81296">
    <property type="entry name" value="E set domains"/>
    <property type="match status" value="1"/>
</dbReference>
<dbReference type="InterPro" id="IPR032640">
    <property type="entry name" value="AMPK1_CBM"/>
</dbReference>
<dbReference type="Pfam" id="PF16561">
    <property type="entry name" value="AMPK1_CBM"/>
    <property type="match status" value="1"/>
</dbReference>
<feature type="region of interest" description="Disordered" evidence="1">
    <location>
        <begin position="346"/>
        <end position="379"/>
    </location>
</feature>
<feature type="compositionally biased region" description="Polar residues" evidence="1">
    <location>
        <begin position="470"/>
        <end position="489"/>
    </location>
</feature>
<dbReference type="InterPro" id="IPR013783">
    <property type="entry name" value="Ig-like_fold"/>
</dbReference>
<feature type="compositionally biased region" description="Polar residues" evidence="1">
    <location>
        <begin position="348"/>
        <end position="358"/>
    </location>
</feature>
<reference evidence="3 4" key="1">
    <citation type="submission" date="2024-01" db="EMBL/GenBank/DDBJ databases">
        <authorList>
            <person name="Allen C."/>
            <person name="Tagirdzhanova G."/>
        </authorList>
    </citation>
    <scope>NUCLEOTIDE SEQUENCE [LARGE SCALE GENOMIC DNA]</scope>
</reference>
<dbReference type="EMBL" id="CAWUHC010000078">
    <property type="protein sequence ID" value="CAK7229218.1"/>
    <property type="molecule type" value="Genomic_DNA"/>
</dbReference>
<organism evidence="3 4">
    <name type="scientific">Sporothrix bragantina</name>
    <dbReference type="NCBI Taxonomy" id="671064"/>
    <lineage>
        <taxon>Eukaryota</taxon>
        <taxon>Fungi</taxon>
        <taxon>Dikarya</taxon>
        <taxon>Ascomycota</taxon>
        <taxon>Pezizomycotina</taxon>
        <taxon>Sordariomycetes</taxon>
        <taxon>Sordariomycetidae</taxon>
        <taxon>Ophiostomatales</taxon>
        <taxon>Ophiostomataceae</taxon>
        <taxon>Sporothrix</taxon>
    </lineage>
</organism>
<feature type="domain" description="AMP-activated protein kinase glycogen-binding" evidence="2">
    <location>
        <begin position="23"/>
        <end position="97"/>
    </location>
</feature>
<evidence type="ECO:0000313" key="3">
    <source>
        <dbReference type="EMBL" id="CAK7229218.1"/>
    </source>
</evidence>
<evidence type="ECO:0000256" key="1">
    <source>
        <dbReference type="SAM" id="MobiDB-lite"/>
    </source>
</evidence>
<sequence length="527" mass="57303">MSKDDTAVEIIYKSSDLQPPLWVAGSFSSPPWTPFEMQHKTAANGEHIFTKAIHVKPGTAVQYKFRVGSGDWWVLDESMPTVTDDMGNRNNLLKVNEFKSTNVQSPPTPPPDSPILQTADIVLPNLQVPGDVSRSDASTPSFVRTTMEVADTAAKLDARTGTPKFVRTTMEVADTASQIDARTSTPNFVRTTMEVADTAARIDTGTPESSASEPDDVHDSSIDYLDVDIGPEFPHERPGDEDDGQDGAPVFAYEFAGTYDLPANTAVGGSSPMSQAVLDEELDFDPSDPTLERFPSNREEILSRVRTLETGLDEDITTFEGYPASPIVSPGRKSSVGSIDAAGDFFSLSPTSPRQQANRRVDTHKRNASRDSLVLDQSPSPSLQCIMEEAAPEDRQETLHPAAIDYEPVSPKTTFAKPVPVVPEGPAIIVHRATEEENTSTANSADSAPDVHPGGFPQSAENEEAATPAADSQSENTGDNSQRTLAGNPHSTRIEARKHENWFSAFTRLVFVDWLGGFLGTLFRWRR</sequence>
<dbReference type="InterPro" id="IPR014756">
    <property type="entry name" value="Ig_E-set"/>
</dbReference>
<feature type="compositionally biased region" description="Basic and acidic residues" evidence="1">
    <location>
        <begin position="359"/>
        <end position="369"/>
    </location>
</feature>
<feature type="region of interest" description="Disordered" evidence="1">
    <location>
        <begin position="435"/>
        <end position="489"/>
    </location>
</feature>